<sequence length="471" mass="52206">MPGVPSGRACEGCRRQKKKCDEKQPSCSRCLRLHTPCIGSGQRRYKFQEGYTVPVPTKKRNTKGDSPKTSPSSSNRSSSSDEERSEVWLSIQPSNALTVLGQAFVRAIHPSMDIRWNLAWVYGGFLTDIPARLGTNEALDTATDAVVCMHSDFCATRKMSVQALGKYGRALNTLHSYLDDPVKASSTDTLCAVTLLLLCQGFIPTKGNMTTGHAEGAAQILKARKNFRPRDDFEAKLLLTLRGPVLFEGLFTDRISLRGEEYEALVESDLDADTPDGQMMRCLARVPRIRERMATTLPGDTEFESLRDEARSLYDTYQGILTSLQARTTAIETPLATGPLYRWYTMMYAQAQRMYGLALTVAIILNYLARALDPQDTMLPVEAAYFAQEILLLSDSQVAFRPLGSYYMLVCLLTARLGTTDALIQTTIENALDEYQYDFDGGSASETIAAFELKLCRTSIWSEKGGGYIVA</sequence>
<dbReference type="InterPro" id="IPR001138">
    <property type="entry name" value="Zn2Cys6_DnaBD"/>
</dbReference>
<dbReference type="GO" id="GO:0009893">
    <property type="term" value="P:positive regulation of metabolic process"/>
    <property type="evidence" value="ECO:0007669"/>
    <property type="project" value="UniProtKB-ARBA"/>
</dbReference>
<reference evidence="8" key="1">
    <citation type="submission" date="2019-04" db="EMBL/GenBank/DDBJ databases">
        <title>Friends and foes A comparative genomics studyof 23 Aspergillus species from section Flavi.</title>
        <authorList>
            <consortium name="DOE Joint Genome Institute"/>
            <person name="Kjaerbolling I."/>
            <person name="Vesth T."/>
            <person name="Frisvad J.C."/>
            <person name="Nybo J.L."/>
            <person name="Theobald S."/>
            <person name="Kildgaard S."/>
            <person name="Isbrandt T."/>
            <person name="Kuo A."/>
            <person name="Sato A."/>
            <person name="Lyhne E.K."/>
            <person name="Kogle M.E."/>
            <person name="Wiebenga A."/>
            <person name="Kun R.S."/>
            <person name="Lubbers R.J."/>
            <person name="Makela M.R."/>
            <person name="Barry K."/>
            <person name="Chovatia M."/>
            <person name="Clum A."/>
            <person name="Daum C."/>
            <person name="Haridas S."/>
            <person name="He G."/>
            <person name="LaButti K."/>
            <person name="Lipzen A."/>
            <person name="Mondo S."/>
            <person name="Riley R."/>
            <person name="Salamov A."/>
            <person name="Simmons B.A."/>
            <person name="Magnuson J.K."/>
            <person name="Henrissat B."/>
            <person name="Mortensen U.H."/>
            <person name="Larsen T.O."/>
            <person name="Devries R.P."/>
            <person name="Grigoriev I.V."/>
            <person name="Machida M."/>
            <person name="Baker S.E."/>
            <person name="Andersen M.R."/>
        </authorList>
    </citation>
    <scope>NUCLEOTIDE SEQUENCE [LARGE SCALE GENOMIC DNA]</scope>
    <source>
        <strain evidence="8">CBS 553.77</strain>
    </source>
</reference>
<evidence type="ECO:0000256" key="1">
    <source>
        <dbReference type="ARBA" id="ARBA00023015"/>
    </source>
</evidence>
<evidence type="ECO:0000313" key="8">
    <source>
        <dbReference type="Proteomes" id="UP000327118"/>
    </source>
</evidence>
<keyword evidence="3" id="KW-0804">Transcription</keyword>
<evidence type="ECO:0000256" key="3">
    <source>
        <dbReference type="ARBA" id="ARBA00023163"/>
    </source>
</evidence>
<dbReference type="SMART" id="SM00066">
    <property type="entry name" value="GAL4"/>
    <property type="match status" value="1"/>
</dbReference>
<name>A0A5N6Z3E1_9EURO</name>
<keyword evidence="4" id="KW-0539">Nucleus</keyword>
<dbReference type="InterPro" id="IPR036864">
    <property type="entry name" value="Zn2-C6_fun-type_DNA-bd_sf"/>
</dbReference>
<evidence type="ECO:0000256" key="2">
    <source>
        <dbReference type="ARBA" id="ARBA00023125"/>
    </source>
</evidence>
<dbReference type="EMBL" id="ML739138">
    <property type="protein sequence ID" value="KAE8352197.1"/>
    <property type="molecule type" value="Genomic_DNA"/>
</dbReference>
<keyword evidence="2" id="KW-0238">DNA-binding</keyword>
<dbReference type="GO" id="GO:0008270">
    <property type="term" value="F:zinc ion binding"/>
    <property type="evidence" value="ECO:0007669"/>
    <property type="project" value="InterPro"/>
</dbReference>
<dbReference type="Pfam" id="PF00172">
    <property type="entry name" value="Zn_clus"/>
    <property type="match status" value="1"/>
</dbReference>
<evidence type="ECO:0000259" key="6">
    <source>
        <dbReference type="PROSITE" id="PS50048"/>
    </source>
</evidence>
<dbReference type="SUPFAM" id="SSF57701">
    <property type="entry name" value="Zn2/Cys6 DNA-binding domain"/>
    <property type="match status" value="1"/>
</dbReference>
<dbReference type="PANTHER" id="PTHR38111:SF11">
    <property type="entry name" value="TRANSCRIPTION FACTOR DOMAIN-CONTAINING PROTEIN-RELATED"/>
    <property type="match status" value="1"/>
</dbReference>
<dbReference type="AlphaFoldDB" id="A0A5N6Z3E1"/>
<organism evidence="7 8">
    <name type="scientific">Aspergillus coremiiformis</name>
    <dbReference type="NCBI Taxonomy" id="138285"/>
    <lineage>
        <taxon>Eukaryota</taxon>
        <taxon>Fungi</taxon>
        <taxon>Dikarya</taxon>
        <taxon>Ascomycota</taxon>
        <taxon>Pezizomycotina</taxon>
        <taxon>Eurotiomycetes</taxon>
        <taxon>Eurotiomycetidae</taxon>
        <taxon>Eurotiales</taxon>
        <taxon>Aspergillaceae</taxon>
        <taxon>Aspergillus</taxon>
        <taxon>Aspergillus subgen. Circumdati</taxon>
    </lineage>
</organism>
<keyword evidence="1" id="KW-0805">Transcription regulation</keyword>
<dbReference type="Gene3D" id="4.10.240.10">
    <property type="entry name" value="Zn(2)-C6 fungal-type DNA-binding domain"/>
    <property type="match status" value="1"/>
</dbReference>
<dbReference type="PANTHER" id="PTHR38111">
    <property type="entry name" value="ZN(2)-C6 FUNGAL-TYPE DOMAIN-CONTAINING PROTEIN-RELATED"/>
    <property type="match status" value="1"/>
</dbReference>
<dbReference type="OrthoDB" id="4314040at2759"/>
<evidence type="ECO:0000256" key="4">
    <source>
        <dbReference type="ARBA" id="ARBA00023242"/>
    </source>
</evidence>
<dbReference type="GO" id="GO:0000981">
    <property type="term" value="F:DNA-binding transcription factor activity, RNA polymerase II-specific"/>
    <property type="evidence" value="ECO:0007669"/>
    <property type="project" value="InterPro"/>
</dbReference>
<dbReference type="Proteomes" id="UP000327118">
    <property type="component" value="Unassembled WGS sequence"/>
</dbReference>
<dbReference type="CDD" id="cd00067">
    <property type="entry name" value="GAL4"/>
    <property type="match status" value="1"/>
</dbReference>
<accession>A0A5N6Z3E1</accession>
<evidence type="ECO:0000256" key="5">
    <source>
        <dbReference type="SAM" id="MobiDB-lite"/>
    </source>
</evidence>
<protein>
    <recommendedName>
        <fullName evidence="6">Zn(2)-C6 fungal-type domain-containing protein</fullName>
    </recommendedName>
</protein>
<proteinExistence type="predicted"/>
<dbReference type="GO" id="GO:0003677">
    <property type="term" value="F:DNA binding"/>
    <property type="evidence" value="ECO:0007669"/>
    <property type="project" value="UniProtKB-KW"/>
</dbReference>
<feature type="region of interest" description="Disordered" evidence="5">
    <location>
        <begin position="49"/>
        <end position="85"/>
    </location>
</feature>
<evidence type="ECO:0000313" key="7">
    <source>
        <dbReference type="EMBL" id="KAE8352197.1"/>
    </source>
</evidence>
<gene>
    <name evidence="7" type="ORF">BDV28DRAFT_5255</name>
</gene>
<dbReference type="InterPro" id="IPR053178">
    <property type="entry name" value="Osmoadaptation_assoc"/>
</dbReference>
<dbReference type="PROSITE" id="PS50048">
    <property type="entry name" value="ZN2_CY6_FUNGAL_2"/>
    <property type="match status" value="1"/>
</dbReference>
<feature type="compositionally biased region" description="Low complexity" evidence="5">
    <location>
        <begin position="67"/>
        <end position="78"/>
    </location>
</feature>
<dbReference type="PROSITE" id="PS00463">
    <property type="entry name" value="ZN2_CY6_FUNGAL_1"/>
    <property type="match status" value="1"/>
</dbReference>
<keyword evidence="8" id="KW-1185">Reference proteome</keyword>
<feature type="domain" description="Zn(2)-C6 fungal-type" evidence="6">
    <location>
        <begin position="9"/>
        <end position="37"/>
    </location>
</feature>